<dbReference type="AlphaFoldDB" id="A0AAD7ZFF7"/>
<feature type="transmembrane region" description="Helical" evidence="1">
    <location>
        <begin position="104"/>
        <end position="124"/>
    </location>
</feature>
<keyword evidence="1" id="KW-0812">Transmembrane</keyword>
<dbReference type="EMBL" id="JASPKZ010008513">
    <property type="protein sequence ID" value="KAJ9579322.1"/>
    <property type="molecule type" value="Genomic_DNA"/>
</dbReference>
<dbReference type="Proteomes" id="UP001233999">
    <property type="component" value="Unassembled WGS sequence"/>
</dbReference>
<dbReference type="SUPFAM" id="SSF81342">
    <property type="entry name" value="Transmembrane di-heme cytochromes"/>
    <property type="match status" value="1"/>
</dbReference>
<dbReference type="GO" id="GO:0022904">
    <property type="term" value="P:respiratory electron transport chain"/>
    <property type="evidence" value="ECO:0007669"/>
    <property type="project" value="InterPro"/>
</dbReference>
<comment type="caution">
    <text evidence="2">The sequence shown here is derived from an EMBL/GenBank/DDBJ whole genome shotgun (WGS) entry which is preliminary data.</text>
</comment>
<dbReference type="InterPro" id="IPR016174">
    <property type="entry name" value="Di-haem_cyt_TM"/>
</dbReference>
<feature type="non-terminal residue" evidence="2">
    <location>
        <position position="202"/>
    </location>
</feature>
<feature type="transmembrane region" description="Helical" evidence="1">
    <location>
        <begin position="58"/>
        <end position="80"/>
    </location>
</feature>
<dbReference type="GO" id="GO:0016020">
    <property type="term" value="C:membrane"/>
    <property type="evidence" value="ECO:0007669"/>
    <property type="project" value="InterPro"/>
</dbReference>
<proteinExistence type="predicted"/>
<organism evidence="2 3">
    <name type="scientific">Diploptera punctata</name>
    <name type="common">Pacific beetle cockroach</name>
    <dbReference type="NCBI Taxonomy" id="6984"/>
    <lineage>
        <taxon>Eukaryota</taxon>
        <taxon>Metazoa</taxon>
        <taxon>Ecdysozoa</taxon>
        <taxon>Arthropoda</taxon>
        <taxon>Hexapoda</taxon>
        <taxon>Insecta</taxon>
        <taxon>Pterygota</taxon>
        <taxon>Neoptera</taxon>
        <taxon>Polyneoptera</taxon>
        <taxon>Dictyoptera</taxon>
        <taxon>Blattodea</taxon>
        <taxon>Blaberoidea</taxon>
        <taxon>Blaberidae</taxon>
        <taxon>Diplopterinae</taxon>
        <taxon>Diploptera</taxon>
    </lineage>
</organism>
<protein>
    <submittedName>
        <fullName evidence="2">Uncharacterized protein</fullName>
    </submittedName>
</protein>
<keyword evidence="1" id="KW-1133">Transmembrane helix</keyword>
<reference evidence="2" key="1">
    <citation type="journal article" date="2023" name="IScience">
        <title>Live-bearing cockroach genome reveals convergent evolutionary mechanisms linked to viviparity in insects and beyond.</title>
        <authorList>
            <person name="Fouks B."/>
            <person name="Harrison M.C."/>
            <person name="Mikhailova A.A."/>
            <person name="Marchal E."/>
            <person name="English S."/>
            <person name="Carruthers M."/>
            <person name="Jennings E.C."/>
            <person name="Chiamaka E.L."/>
            <person name="Frigard R.A."/>
            <person name="Pippel M."/>
            <person name="Attardo G.M."/>
            <person name="Benoit J.B."/>
            <person name="Bornberg-Bauer E."/>
            <person name="Tobe S.S."/>
        </authorList>
    </citation>
    <scope>NUCLEOTIDE SEQUENCE</scope>
    <source>
        <strain evidence="2">Stay&amp;Tobe</strain>
    </source>
</reference>
<feature type="transmembrane region" description="Helical" evidence="1">
    <location>
        <begin position="145"/>
        <end position="172"/>
    </location>
</feature>
<gene>
    <name evidence="2" type="ORF">L9F63_024573</name>
</gene>
<accession>A0AAD7ZFF7</accession>
<keyword evidence="3" id="KW-1185">Reference proteome</keyword>
<name>A0AAD7ZFF7_DIPPU</name>
<evidence type="ECO:0000256" key="1">
    <source>
        <dbReference type="SAM" id="Phobius"/>
    </source>
</evidence>
<reference evidence="2" key="2">
    <citation type="submission" date="2023-05" db="EMBL/GenBank/DDBJ databases">
        <authorList>
            <person name="Fouks B."/>
        </authorList>
    </citation>
    <scope>NUCLEOTIDE SEQUENCE</scope>
    <source>
        <strain evidence="2">Stay&amp;Tobe</strain>
        <tissue evidence="2">Testes</tissue>
    </source>
</reference>
<sequence>MSQGVNELLLILRTAFIGYVLPWGQISFYIELFSKLLSVVFLNNFVIKLVQGFPLFNIIIFGLYCSFVLMFIFLMVSHMYSKFFSDNNVPLLIRSTYPGFSHPLYFKIHSCIFILAYAFFNLFIFKQYRVTNEINILHEKQKTYFSPYLFLGLNVFSLQLYLLLIAFIPFTFHIANNLVPHSKQTKDKITLLRNVQNIAKYG</sequence>
<keyword evidence="1" id="KW-0472">Membrane</keyword>
<evidence type="ECO:0000313" key="3">
    <source>
        <dbReference type="Proteomes" id="UP001233999"/>
    </source>
</evidence>
<evidence type="ECO:0000313" key="2">
    <source>
        <dbReference type="EMBL" id="KAJ9579322.1"/>
    </source>
</evidence>